<sequence>MKKALSALLLVIAMGSFTGCATTMPAQLPEGFRVQALARCDAGSPFDAGAKGAVACVERGSLRLADLRGEEKAVAGTAARLISFSPSGDRLAVAIAPGESTVLRILDSAGNSVGETRVDGRVTSLVWRSEKELLAGALVVKKFSFGTQMASRLYRWDGAGKPEITLLGDVTLRPKVARLPEALLYNQMIVALSPYRDEIAYTTVKDPPLFNPYLKVNVQNLSTGTGGSIAEAPLGAGKVVYAPNGESLVLGGSPGRRISLPTGKEVETWNASGAAPALSPSGAYLLLGGHLFHKNKEIATFPPDAAGVFLPDGTGALIMYKERLYLVSGLKDEQPTPLAGDLERTLKLRALRSQGLITDAEYREQLKKESK</sequence>
<accession>A0A4S1CCN3</accession>
<evidence type="ECO:0000313" key="3">
    <source>
        <dbReference type="Proteomes" id="UP000306416"/>
    </source>
</evidence>
<reference evidence="2 3" key="1">
    <citation type="submission" date="2019-04" db="EMBL/GenBank/DDBJ databases">
        <title>Geobacter oryzae sp. nov., ferric-reducing bacteria isolated from paddy soil.</title>
        <authorList>
            <person name="Xu Z."/>
            <person name="Masuda Y."/>
            <person name="Itoh H."/>
            <person name="Senoo K."/>
        </authorList>
    </citation>
    <scope>NUCLEOTIDE SEQUENCE [LARGE SCALE GENOMIC DNA]</scope>
    <source>
        <strain evidence="2 3">Red111</strain>
    </source>
</reference>
<protein>
    <recommendedName>
        <fullName evidence="4">SHOCT domain-containing protein</fullName>
    </recommendedName>
</protein>
<feature type="chain" id="PRO_5020849178" description="SHOCT domain-containing protein" evidence="1">
    <location>
        <begin position="22"/>
        <end position="371"/>
    </location>
</feature>
<dbReference type="EMBL" id="SRSC01000003">
    <property type="protein sequence ID" value="TGU71158.1"/>
    <property type="molecule type" value="Genomic_DNA"/>
</dbReference>
<dbReference type="PROSITE" id="PS51257">
    <property type="entry name" value="PROKAR_LIPOPROTEIN"/>
    <property type="match status" value="1"/>
</dbReference>
<keyword evidence="1" id="KW-0732">Signal</keyword>
<dbReference type="Proteomes" id="UP000306416">
    <property type="component" value="Unassembled WGS sequence"/>
</dbReference>
<comment type="caution">
    <text evidence="2">The sequence shown here is derived from an EMBL/GenBank/DDBJ whole genome shotgun (WGS) entry which is preliminary data.</text>
</comment>
<keyword evidence="3" id="KW-1185">Reference proteome</keyword>
<organism evidence="2 3">
    <name type="scientific">Geomonas terrae</name>
    <dbReference type="NCBI Taxonomy" id="2562681"/>
    <lineage>
        <taxon>Bacteria</taxon>
        <taxon>Pseudomonadati</taxon>
        <taxon>Thermodesulfobacteriota</taxon>
        <taxon>Desulfuromonadia</taxon>
        <taxon>Geobacterales</taxon>
        <taxon>Geobacteraceae</taxon>
        <taxon>Geomonas</taxon>
    </lineage>
</organism>
<evidence type="ECO:0008006" key="4">
    <source>
        <dbReference type="Google" id="ProtNLM"/>
    </source>
</evidence>
<dbReference type="AlphaFoldDB" id="A0A4S1CCN3"/>
<gene>
    <name evidence="2" type="ORF">E4633_12480</name>
</gene>
<dbReference type="RefSeq" id="WP_135870597.1">
    <property type="nucleotide sequence ID" value="NZ_SRSC01000003.1"/>
</dbReference>
<evidence type="ECO:0000313" key="2">
    <source>
        <dbReference type="EMBL" id="TGU71158.1"/>
    </source>
</evidence>
<evidence type="ECO:0000256" key="1">
    <source>
        <dbReference type="SAM" id="SignalP"/>
    </source>
</evidence>
<feature type="signal peptide" evidence="1">
    <location>
        <begin position="1"/>
        <end position="21"/>
    </location>
</feature>
<proteinExistence type="predicted"/>
<dbReference type="SUPFAM" id="SSF82171">
    <property type="entry name" value="DPP6 N-terminal domain-like"/>
    <property type="match status" value="1"/>
</dbReference>
<name>A0A4S1CCN3_9BACT</name>